<dbReference type="Proteomes" id="UP000887576">
    <property type="component" value="Unplaced"/>
</dbReference>
<dbReference type="WBParaSite" id="JU765_v2.g17633.t1">
    <property type="protein sequence ID" value="JU765_v2.g17633.t1"/>
    <property type="gene ID" value="JU765_v2.g17633"/>
</dbReference>
<name>A0AC34QMA4_9BILA</name>
<reference evidence="2" key="1">
    <citation type="submission" date="2022-11" db="UniProtKB">
        <authorList>
            <consortium name="WormBaseParasite"/>
        </authorList>
    </citation>
    <scope>IDENTIFICATION</scope>
</reference>
<proteinExistence type="predicted"/>
<sequence>MDSEVHFMYEKGFDGDFEANSQLVDSSEMPPVAGHVAVEYKDFMIVWGGYYYAAESQYHRPNEFLYIFPYRLCGKTQVWIKYKVDKGDVPPQMTASCGLIQGSDLFLFGGNWMKRDDHGMRQCSISNNIYKLSLLSGIWTKIAVENNLVPTPRDKVCGFVTNNGLYFFGGYGPSLRNFGVSKTTFLGSSSEFYEDENQGTNSWNNQLLHFDGTGWHLVKHSGDIPSHRAAAAVTVIPKEGKAYLFGGRDSSSRLADFYSLDLKTFVWTKLQSFNPVEEPIGRSWSTLTYNPDGDYMLLYGGLDNDTCPMSDRYQLEIRNNLVVWKRLDSKAVLPRLWHTSMFVKNAFIFYAGMYQNPNESAPCTSDLEILQICPSPLLEQSLRCLIQHQIKTGQLNSESLRSFALSMPFNLRSISFLTAKILNFKHQTSLSCPADRQIEKVNLLAFLNRFCF</sequence>
<organism evidence="1 2">
    <name type="scientific">Panagrolaimus sp. JU765</name>
    <dbReference type="NCBI Taxonomy" id="591449"/>
    <lineage>
        <taxon>Eukaryota</taxon>
        <taxon>Metazoa</taxon>
        <taxon>Ecdysozoa</taxon>
        <taxon>Nematoda</taxon>
        <taxon>Chromadorea</taxon>
        <taxon>Rhabditida</taxon>
        <taxon>Tylenchina</taxon>
        <taxon>Panagrolaimomorpha</taxon>
        <taxon>Panagrolaimoidea</taxon>
        <taxon>Panagrolaimidae</taxon>
        <taxon>Panagrolaimus</taxon>
    </lineage>
</organism>
<protein>
    <submittedName>
        <fullName evidence="2">Kelch domain-containing protein 2</fullName>
    </submittedName>
</protein>
<evidence type="ECO:0000313" key="1">
    <source>
        <dbReference type="Proteomes" id="UP000887576"/>
    </source>
</evidence>
<accession>A0AC34QMA4</accession>
<evidence type="ECO:0000313" key="2">
    <source>
        <dbReference type="WBParaSite" id="JU765_v2.g17633.t1"/>
    </source>
</evidence>